<evidence type="ECO:0000256" key="4">
    <source>
        <dbReference type="ARBA" id="ARBA00023157"/>
    </source>
</evidence>
<dbReference type="PANTHER" id="PTHR24050">
    <property type="entry name" value="PA14 DOMAIN-CONTAINING PROTEIN"/>
    <property type="match status" value="1"/>
</dbReference>
<dbReference type="PANTHER" id="PTHR24050:SF28">
    <property type="entry name" value="UROMODULIN-LIKE"/>
    <property type="match status" value="1"/>
</dbReference>
<evidence type="ECO:0000256" key="2">
    <source>
        <dbReference type="ARBA" id="ARBA00022729"/>
    </source>
</evidence>
<gene>
    <name evidence="10" type="ORF">PMAYCL1PPCAC_12756</name>
</gene>
<comment type="caution">
    <text evidence="5">Lacks conserved residue(s) required for the propagation of feature annotation.</text>
</comment>
<proteinExistence type="predicted"/>
<dbReference type="InterPro" id="IPR001881">
    <property type="entry name" value="EGF-like_Ca-bd_dom"/>
</dbReference>
<evidence type="ECO:0000256" key="5">
    <source>
        <dbReference type="PROSITE-ProRule" id="PRU00076"/>
    </source>
</evidence>
<feature type="transmembrane region" description="Helical" evidence="7">
    <location>
        <begin position="474"/>
        <end position="500"/>
    </location>
</feature>
<evidence type="ECO:0000259" key="9">
    <source>
        <dbReference type="PROSITE" id="PS50026"/>
    </source>
</evidence>
<keyword evidence="2 8" id="KW-0732">Signal</keyword>
<dbReference type="PROSITE" id="PS01187">
    <property type="entry name" value="EGF_CA"/>
    <property type="match status" value="1"/>
</dbReference>
<sequence length="515" mass="55957">MILFPSTPLLIHILAVLCLSYRLVLSEDADLFDEVVANDEAGEGSVTNSTDSTTMESSTTEYSTTESDLNTTESISWTSSTAGNLPCVPSTKKDAPSMCVLEGTEDQCDPCEGRDCGVDKKCVVDYSTCKASDTHCDCTDPLTYNKDGVCTNPCGPPSPCKNDRPCQSKPTEKLKYHCECGSDYDGDDCGTVHDYCKDEHPADCPLGARDCKLLGVGKYSCGCVDGYILDNSTFTCIKVTQRLSVNLKFNTLYKEAYNIEGNPDRVMAINSIDAAMADLYGDLLIPPVSYSNFTEGSLIAHYNMNMRMGKNGDPEKNVNDLMIYVTNCATNNAPTKKCFDAELGKPFLLENGAVSEDLRCDDVYCPVGTHCEPIQKSENIRCSCDEGFTLNRTVVEDTGRQIDICDDINECELDPSPCKGTELCNNTPGSFECLGSPCDKNPCPGNAECKAVDQYAYECHCSWIYVASDCGTPWMLILVIVSSVLLALLILAIIGLIILFSRSKSGSSVLEATSF</sequence>
<dbReference type="AlphaFoldDB" id="A0AAN5CH28"/>
<dbReference type="GO" id="GO:0005509">
    <property type="term" value="F:calcium ion binding"/>
    <property type="evidence" value="ECO:0007669"/>
    <property type="project" value="InterPro"/>
</dbReference>
<keyword evidence="7" id="KW-0812">Transmembrane</keyword>
<protein>
    <recommendedName>
        <fullName evidence="9">EGF-like domain-containing protein</fullName>
    </recommendedName>
</protein>
<accession>A0AAN5CH28</accession>
<keyword evidence="7" id="KW-1133">Transmembrane helix</keyword>
<evidence type="ECO:0000256" key="3">
    <source>
        <dbReference type="ARBA" id="ARBA00022737"/>
    </source>
</evidence>
<evidence type="ECO:0000313" key="10">
    <source>
        <dbReference type="EMBL" id="GMR42561.1"/>
    </source>
</evidence>
<feature type="signal peptide" evidence="8">
    <location>
        <begin position="1"/>
        <end position="26"/>
    </location>
</feature>
<evidence type="ECO:0000256" key="7">
    <source>
        <dbReference type="SAM" id="Phobius"/>
    </source>
</evidence>
<dbReference type="Gene3D" id="2.10.25.10">
    <property type="entry name" value="Laminin"/>
    <property type="match status" value="1"/>
</dbReference>
<evidence type="ECO:0000256" key="1">
    <source>
        <dbReference type="ARBA" id="ARBA00022536"/>
    </source>
</evidence>
<evidence type="ECO:0000313" key="11">
    <source>
        <dbReference type="Proteomes" id="UP001328107"/>
    </source>
</evidence>
<feature type="disulfide bond" evidence="5">
    <location>
        <begin position="180"/>
        <end position="189"/>
    </location>
</feature>
<keyword evidence="1 5" id="KW-0245">EGF-like domain</keyword>
<feature type="domain" description="EGF-like" evidence="9">
    <location>
        <begin position="434"/>
        <end position="471"/>
    </location>
</feature>
<dbReference type="EMBL" id="BTRK01000003">
    <property type="protein sequence ID" value="GMR42561.1"/>
    <property type="molecule type" value="Genomic_DNA"/>
</dbReference>
<dbReference type="PROSITE" id="PS00022">
    <property type="entry name" value="EGF_1"/>
    <property type="match status" value="1"/>
</dbReference>
<name>A0AAN5CH28_9BILA</name>
<feature type="disulfide bond" evidence="5">
    <location>
        <begin position="461"/>
        <end position="470"/>
    </location>
</feature>
<evidence type="ECO:0000256" key="6">
    <source>
        <dbReference type="SAM" id="MobiDB-lite"/>
    </source>
</evidence>
<feature type="compositionally biased region" description="Low complexity" evidence="6">
    <location>
        <begin position="47"/>
        <end position="67"/>
    </location>
</feature>
<organism evidence="10 11">
    <name type="scientific">Pristionchus mayeri</name>
    <dbReference type="NCBI Taxonomy" id="1317129"/>
    <lineage>
        <taxon>Eukaryota</taxon>
        <taxon>Metazoa</taxon>
        <taxon>Ecdysozoa</taxon>
        <taxon>Nematoda</taxon>
        <taxon>Chromadorea</taxon>
        <taxon>Rhabditida</taxon>
        <taxon>Rhabditina</taxon>
        <taxon>Diplogasteromorpha</taxon>
        <taxon>Diplogasteroidea</taxon>
        <taxon>Neodiplogasteridae</taxon>
        <taxon>Pristionchus</taxon>
    </lineage>
</organism>
<dbReference type="PROSITE" id="PS50026">
    <property type="entry name" value="EGF_3"/>
    <property type="match status" value="2"/>
</dbReference>
<comment type="caution">
    <text evidence="10">The sequence shown here is derived from an EMBL/GenBank/DDBJ whole genome shotgun (WGS) entry which is preliminary data.</text>
</comment>
<dbReference type="Proteomes" id="UP001328107">
    <property type="component" value="Unassembled WGS sequence"/>
</dbReference>
<dbReference type="SMART" id="SM00181">
    <property type="entry name" value="EGF"/>
    <property type="match status" value="5"/>
</dbReference>
<evidence type="ECO:0000256" key="8">
    <source>
        <dbReference type="SAM" id="SignalP"/>
    </source>
</evidence>
<feature type="domain" description="EGF-like" evidence="9">
    <location>
        <begin position="151"/>
        <end position="190"/>
    </location>
</feature>
<feature type="chain" id="PRO_5043021586" description="EGF-like domain-containing protein" evidence="8">
    <location>
        <begin position="27"/>
        <end position="515"/>
    </location>
</feature>
<keyword evidence="7" id="KW-0472">Membrane</keyword>
<feature type="region of interest" description="Disordered" evidence="6">
    <location>
        <begin position="42"/>
        <end position="70"/>
    </location>
</feature>
<dbReference type="SMART" id="SM00179">
    <property type="entry name" value="EGF_CA"/>
    <property type="match status" value="2"/>
</dbReference>
<reference evidence="11" key="1">
    <citation type="submission" date="2022-10" db="EMBL/GenBank/DDBJ databases">
        <title>Genome assembly of Pristionchus species.</title>
        <authorList>
            <person name="Yoshida K."/>
            <person name="Sommer R.J."/>
        </authorList>
    </citation>
    <scope>NUCLEOTIDE SEQUENCE [LARGE SCALE GENOMIC DNA]</scope>
    <source>
        <strain evidence="11">RS5460</strain>
    </source>
</reference>
<keyword evidence="3" id="KW-0677">Repeat</keyword>
<dbReference type="InterPro" id="IPR052235">
    <property type="entry name" value="Nephronectin_domain"/>
</dbReference>
<keyword evidence="4 5" id="KW-1015">Disulfide bond</keyword>
<dbReference type="InterPro" id="IPR018097">
    <property type="entry name" value="EGF_Ca-bd_CS"/>
</dbReference>
<keyword evidence="11" id="KW-1185">Reference proteome</keyword>
<dbReference type="InterPro" id="IPR000742">
    <property type="entry name" value="EGF"/>
</dbReference>